<dbReference type="STRING" id="1247936.BN2475_1250016"/>
<gene>
    <name evidence="1" type="ORF">BN2475_1250016</name>
</gene>
<organism evidence="1 2">
    <name type="scientific">Paraburkholderia ribeironis</name>
    <dbReference type="NCBI Taxonomy" id="1247936"/>
    <lineage>
        <taxon>Bacteria</taxon>
        <taxon>Pseudomonadati</taxon>
        <taxon>Pseudomonadota</taxon>
        <taxon>Betaproteobacteria</taxon>
        <taxon>Burkholderiales</taxon>
        <taxon>Burkholderiaceae</taxon>
        <taxon>Paraburkholderia</taxon>
    </lineage>
</organism>
<dbReference type="EMBL" id="CYGX02000125">
    <property type="protein sequence ID" value="SIT49078.1"/>
    <property type="molecule type" value="Genomic_DNA"/>
</dbReference>
<dbReference type="OrthoDB" id="9133104at2"/>
<name>A0A1N7SNQ6_9BURK</name>
<sequence length="100" mass="11666">MIEWIGLLYTFAKDLRDHVKWDEAVKTVHMDWLEKSGFKAALEAKGIELRWCRPERIPTLQFDGWDVVYELDRGNHVRRRLVLRDGLTLVGKAQTAGMPT</sequence>
<proteinExistence type="predicted"/>
<evidence type="ECO:0000313" key="2">
    <source>
        <dbReference type="Proteomes" id="UP000187012"/>
    </source>
</evidence>
<accession>A0A1N7SNQ6</accession>
<dbReference type="AlphaFoldDB" id="A0A1N7SNQ6"/>
<dbReference type="Proteomes" id="UP000187012">
    <property type="component" value="Unassembled WGS sequence"/>
</dbReference>
<keyword evidence="2" id="KW-1185">Reference proteome</keyword>
<evidence type="ECO:0000313" key="1">
    <source>
        <dbReference type="EMBL" id="SIT49078.1"/>
    </source>
</evidence>
<reference evidence="1 2" key="1">
    <citation type="submission" date="2016-12" db="EMBL/GenBank/DDBJ databases">
        <authorList>
            <person name="Song W.-J."/>
            <person name="Kurnit D.M."/>
        </authorList>
    </citation>
    <scope>NUCLEOTIDE SEQUENCE [LARGE SCALE GENOMIC DNA]</scope>
    <source>
        <strain evidence="1 2">STM7296</strain>
    </source>
</reference>
<dbReference type="RefSeq" id="WP_159444641.1">
    <property type="nucleotide sequence ID" value="NZ_CYGX02000125.1"/>
</dbReference>
<protein>
    <submittedName>
        <fullName evidence="1">Uncharacterized protein</fullName>
    </submittedName>
</protein>